<dbReference type="EMBL" id="LUTY01003057">
    <property type="protein sequence ID" value="OAD18867.1"/>
    <property type="molecule type" value="Genomic_DNA"/>
</dbReference>
<accession>A0A176RT24</accession>
<evidence type="ECO:0000256" key="1">
    <source>
        <dbReference type="SAM" id="Phobius"/>
    </source>
</evidence>
<keyword evidence="1" id="KW-0472">Membrane</keyword>
<dbReference type="AlphaFoldDB" id="A0A176RT24"/>
<dbReference type="Proteomes" id="UP000076962">
    <property type="component" value="Unassembled WGS sequence"/>
</dbReference>
<dbReference type="GO" id="GO:0016020">
    <property type="term" value="C:membrane"/>
    <property type="evidence" value="ECO:0007669"/>
    <property type="project" value="InterPro"/>
</dbReference>
<comment type="caution">
    <text evidence="3">The sequence shown here is derived from an EMBL/GenBank/DDBJ whole genome shotgun (WGS) entry which is preliminary data.</text>
</comment>
<protein>
    <submittedName>
        <fullName evidence="3">Membrane protein containing Copper resistance D domain protein</fullName>
    </submittedName>
</protein>
<reference evidence="3 4" key="1">
    <citation type="submission" date="2016-05" db="EMBL/GenBank/DDBJ databases">
        <title>Single-cell genome of chain-forming Candidatus Thiomargarita nelsonii and comparison to other large sulfur-oxidizing bacteria.</title>
        <authorList>
            <person name="Winkel M."/>
            <person name="Salman V."/>
            <person name="Woyke T."/>
            <person name="Schulz-Vogt H."/>
            <person name="Richter M."/>
            <person name="Flood B."/>
            <person name="Bailey J."/>
            <person name="Amann R."/>
            <person name="Mussmann M."/>
        </authorList>
    </citation>
    <scope>NUCLEOTIDE SEQUENCE [LARGE SCALE GENOMIC DNA]</scope>
    <source>
        <strain evidence="3 4">THI036</strain>
    </source>
</reference>
<sequence>MSTIQPAIAITLHILSAVIWVGGMFFAHMALRPVVASLLEPPIRLPLMSQVLTRFFPWVWLSVVVLWATGFWMISGAGMGNFAMYIHIMLMIAAIMTVIFAYIFFIPFPRLKEAVANKNFPEAGKELAPIRKLIGINLVLGLITIVVAAAIYRGRTGVATNYKRLENVMEPVAKLVCFYNDTHPVLNKLENIKINVIKIGCQAFFF</sequence>
<evidence type="ECO:0000259" key="2">
    <source>
        <dbReference type="Pfam" id="PF05425"/>
    </source>
</evidence>
<feature type="transmembrane region" description="Helical" evidence="1">
    <location>
        <begin position="134"/>
        <end position="154"/>
    </location>
</feature>
<dbReference type="InterPro" id="IPR008457">
    <property type="entry name" value="Cu-R_CopD_dom"/>
</dbReference>
<gene>
    <name evidence="3" type="ORF">THIOM_005529</name>
</gene>
<feature type="transmembrane region" description="Helical" evidence="1">
    <location>
        <begin position="82"/>
        <end position="105"/>
    </location>
</feature>
<dbReference type="Pfam" id="PF05425">
    <property type="entry name" value="CopD"/>
    <property type="match status" value="1"/>
</dbReference>
<feature type="transmembrane region" description="Helical" evidence="1">
    <location>
        <begin position="55"/>
        <end position="75"/>
    </location>
</feature>
<proteinExistence type="predicted"/>
<dbReference type="PATRIC" id="fig|1003181.4.peg.7343"/>
<organism evidence="3 4">
    <name type="scientific">Candidatus Thiomargarita nelsonii</name>
    <dbReference type="NCBI Taxonomy" id="1003181"/>
    <lineage>
        <taxon>Bacteria</taxon>
        <taxon>Pseudomonadati</taxon>
        <taxon>Pseudomonadota</taxon>
        <taxon>Gammaproteobacteria</taxon>
        <taxon>Thiotrichales</taxon>
        <taxon>Thiotrichaceae</taxon>
        <taxon>Thiomargarita</taxon>
    </lineage>
</organism>
<feature type="domain" description="Copper resistance protein D" evidence="2">
    <location>
        <begin position="50"/>
        <end position="150"/>
    </location>
</feature>
<keyword evidence="1" id="KW-1133">Transmembrane helix</keyword>
<keyword evidence="4" id="KW-1185">Reference proteome</keyword>
<evidence type="ECO:0000313" key="3">
    <source>
        <dbReference type="EMBL" id="OAD18867.1"/>
    </source>
</evidence>
<keyword evidence="1" id="KW-0812">Transmembrane</keyword>
<evidence type="ECO:0000313" key="4">
    <source>
        <dbReference type="Proteomes" id="UP000076962"/>
    </source>
</evidence>
<feature type="transmembrane region" description="Helical" evidence="1">
    <location>
        <begin position="12"/>
        <end position="35"/>
    </location>
</feature>
<name>A0A176RT24_9GAMM</name>